<feature type="compositionally biased region" description="Gly residues" evidence="1">
    <location>
        <begin position="132"/>
        <end position="143"/>
    </location>
</feature>
<accession>A0A8J3E4Z4</accession>
<dbReference type="GO" id="GO:0003676">
    <property type="term" value="F:nucleic acid binding"/>
    <property type="evidence" value="ECO:0007669"/>
    <property type="project" value="InterPro"/>
</dbReference>
<dbReference type="SMART" id="SM00357">
    <property type="entry name" value="CSP"/>
    <property type="match status" value="2"/>
</dbReference>
<dbReference type="PROSITE" id="PS51857">
    <property type="entry name" value="CSD_2"/>
    <property type="match status" value="2"/>
</dbReference>
<evidence type="ECO:0000313" key="3">
    <source>
        <dbReference type="EMBL" id="GGF31298.1"/>
    </source>
</evidence>
<evidence type="ECO:0000256" key="1">
    <source>
        <dbReference type="SAM" id="MobiDB-lite"/>
    </source>
</evidence>
<evidence type="ECO:0000313" key="4">
    <source>
        <dbReference type="Proteomes" id="UP000646365"/>
    </source>
</evidence>
<dbReference type="InterPro" id="IPR011129">
    <property type="entry name" value="CSD"/>
</dbReference>
<proteinExistence type="predicted"/>
<feature type="region of interest" description="Disordered" evidence="1">
    <location>
        <begin position="118"/>
        <end position="151"/>
    </location>
</feature>
<dbReference type="PANTHER" id="PTHR46565:SF20">
    <property type="entry name" value="COLD SHOCK DOMAIN-CONTAINING PROTEIN 4"/>
    <property type="match status" value="1"/>
</dbReference>
<feature type="compositionally biased region" description="Low complexity" evidence="1">
    <location>
        <begin position="20"/>
        <end position="35"/>
    </location>
</feature>
<dbReference type="GO" id="GO:0005829">
    <property type="term" value="C:cytosol"/>
    <property type="evidence" value="ECO:0007669"/>
    <property type="project" value="UniProtKB-ARBA"/>
</dbReference>
<dbReference type="Pfam" id="PF00313">
    <property type="entry name" value="CSD"/>
    <property type="match status" value="2"/>
</dbReference>
<dbReference type="Proteomes" id="UP000646365">
    <property type="component" value="Unassembled WGS sequence"/>
</dbReference>
<sequence length="223" mass="23353">MSKGRDFRQPRRRGFDDDMPQPYDARPPARPASRPFGGPSSFDSTPAGPVVEATVKWFNPEKGFGFAELADGSGDAFLHIGALQAAGHDAVAPASKLKVQVGQGAKGMQITRVIEVDESTAQAQPPRSPRPGGFGGGGMGGGRPPRFQPDASQAVSLDGSVKWFNPEKGFGFVATQDGGKDVFVHISILSQAGISHLVEGQAVSMKVVDTPKGREALSISLGD</sequence>
<reference evidence="3" key="2">
    <citation type="submission" date="2020-09" db="EMBL/GenBank/DDBJ databases">
        <authorList>
            <person name="Sun Q."/>
            <person name="Zhou Y."/>
        </authorList>
    </citation>
    <scope>NUCLEOTIDE SEQUENCE</scope>
    <source>
        <strain evidence="3">CGMCC 1.15725</strain>
    </source>
</reference>
<name>A0A8J3E4Z4_9PROT</name>
<comment type="caution">
    <text evidence="3">The sequence shown here is derived from an EMBL/GenBank/DDBJ whole genome shotgun (WGS) entry which is preliminary data.</text>
</comment>
<dbReference type="InterPro" id="IPR012340">
    <property type="entry name" value="NA-bd_OB-fold"/>
</dbReference>
<dbReference type="PRINTS" id="PR00050">
    <property type="entry name" value="COLDSHOCK"/>
</dbReference>
<dbReference type="AlphaFoldDB" id="A0A8J3E4Z4"/>
<evidence type="ECO:0000259" key="2">
    <source>
        <dbReference type="PROSITE" id="PS51857"/>
    </source>
</evidence>
<protein>
    <recommendedName>
        <fullName evidence="2">CSD domain-containing protein</fullName>
    </recommendedName>
</protein>
<feature type="domain" description="CSD" evidence="2">
    <location>
        <begin position="50"/>
        <end position="115"/>
    </location>
</feature>
<dbReference type="SUPFAM" id="SSF50249">
    <property type="entry name" value="Nucleic acid-binding proteins"/>
    <property type="match status" value="2"/>
</dbReference>
<dbReference type="CDD" id="cd04458">
    <property type="entry name" value="CSP_CDS"/>
    <property type="match status" value="2"/>
</dbReference>
<gene>
    <name evidence="3" type="ORF">GCM10011611_41810</name>
</gene>
<keyword evidence="4" id="KW-1185">Reference proteome</keyword>
<feature type="region of interest" description="Disordered" evidence="1">
    <location>
        <begin position="1"/>
        <end position="47"/>
    </location>
</feature>
<feature type="compositionally biased region" description="Basic and acidic residues" evidence="1">
    <location>
        <begin position="1"/>
        <end position="16"/>
    </location>
</feature>
<dbReference type="InterPro" id="IPR002059">
    <property type="entry name" value="CSP_DNA-bd"/>
</dbReference>
<feature type="domain" description="CSD" evidence="2">
    <location>
        <begin position="156"/>
        <end position="221"/>
    </location>
</feature>
<dbReference type="PANTHER" id="PTHR46565">
    <property type="entry name" value="COLD SHOCK DOMAIN PROTEIN 2"/>
    <property type="match status" value="1"/>
</dbReference>
<dbReference type="EMBL" id="BMJQ01000011">
    <property type="protein sequence ID" value="GGF31298.1"/>
    <property type="molecule type" value="Genomic_DNA"/>
</dbReference>
<organism evidence="3 4">
    <name type="scientific">Aliidongia dinghuensis</name>
    <dbReference type="NCBI Taxonomy" id="1867774"/>
    <lineage>
        <taxon>Bacteria</taxon>
        <taxon>Pseudomonadati</taxon>
        <taxon>Pseudomonadota</taxon>
        <taxon>Alphaproteobacteria</taxon>
        <taxon>Rhodospirillales</taxon>
        <taxon>Dongiaceae</taxon>
        <taxon>Aliidongia</taxon>
    </lineage>
</organism>
<dbReference type="Gene3D" id="2.40.50.140">
    <property type="entry name" value="Nucleic acid-binding proteins"/>
    <property type="match status" value="2"/>
</dbReference>
<reference evidence="3" key="1">
    <citation type="journal article" date="2014" name="Int. J. Syst. Evol. Microbiol.">
        <title>Complete genome sequence of Corynebacterium casei LMG S-19264T (=DSM 44701T), isolated from a smear-ripened cheese.</title>
        <authorList>
            <consortium name="US DOE Joint Genome Institute (JGI-PGF)"/>
            <person name="Walter F."/>
            <person name="Albersmeier A."/>
            <person name="Kalinowski J."/>
            <person name="Ruckert C."/>
        </authorList>
    </citation>
    <scope>NUCLEOTIDE SEQUENCE</scope>
    <source>
        <strain evidence="3">CGMCC 1.15725</strain>
    </source>
</reference>
<dbReference type="RefSeq" id="WP_189049377.1">
    <property type="nucleotide sequence ID" value="NZ_BMJQ01000011.1"/>
</dbReference>